<feature type="domain" description="C2H2-type" evidence="7">
    <location>
        <begin position="409"/>
        <end position="437"/>
    </location>
</feature>
<keyword evidence="1 6" id="KW-0479">Metal-binding</keyword>
<keyword evidence="10" id="KW-1185">Reference proteome</keyword>
<dbReference type="FunFam" id="3.30.160.60:FF:000446">
    <property type="entry name" value="Zinc finger protein"/>
    <property type="match status" value="1"/>
</dbReference>
<dbReference type="SUPFAM" id="SSF57716">
    <property type="entry name" value="Glucocorticoid receptor-like (DNA-binding domain)"/>
    <property type="match status" value="1"/>
</dbReference>
<dbReference type="GO" id="GO:0008270">
    <property type="term" value="F:zinc ion binding"/>
    <property type="evidence" value="ECO:0007669"/>
    <property type="project" value="UniProtKB-UniRule"/>
</dbReference>
<feature type="domain" description="C2H2-type" evidence="7">
    <location>
        <begin position="523"/>
        <end position="550"/>
    </location>
</feature>
<feature type="domain" description="C2H2-type" evidence="7">
    <location>
        <begin position="265"/>
        <end position="292"/>
    </location>
</feature>
<evidence type="ECO:0000259" key="7">
    <source>
        <dbReference type="PROSITE" id="PS50157"/>
    </source>
</evidence>
<evidence type="ECO:0000313" key="9">
    <source>
        <dbReference type="EMBL" id="CAH0581164.1"/>
    </source>
</evidence>
<proteinExistence type="predicted"/>
<dbReference type="InterPro" id="IPR012934">
    <property type="entry name" value="Znf_AD"/>
</dbReference>
<feature type="domain" description="ZAD" evidence="8">
    <location>
        <begin position="2"/>
        <end position="73"/>
    </location>
</feature>
<protein>
    <submittedName>
        <fullName evidence="9">Uncharacterized protein</fullName>
    </submittedName>
</protein>
<evidence type="ECO:0000256" key="1">
    <source>
        <dbReference type="ARBA" id="ARBA00022723"/>
    </source>
</evidence>
<dbReference type="OrthoDB" id="8117402at2759"/>
<dbReference type="SUPFAM" id="SSF57667">
    <property type="entry name" value="beta-beta-alpha zinc fingers"/>
    <property type="match status" value="6"/>
</dbReference>
<organism evidence="9 10">
    <name type="scientific">Chrysodeixis includens</name>
    <name type="common">Soybean looper</name>
    <name type="synonym">Pseudoplusia includens</name>
    <dbReference type="NCBI Taxonomy" id="689277"/>
    <lineage>
        <taxon>Eukaryota</taxon>
        <taxon>Metazoa</taxon>
        <taxon>Ecdysozoa</taxon>
        <taxon>Arthropoda</taxon>
        <taxon>Hexapoda</taxon>
        <taxon>Insecta</taxon>
        <taxon>Pterygota</taxon>
        <taxon>Neoptera</taxon>
        <taxon>Endopterygota</taxon>
        <taxon>Lepidoptera</taxon>
        <taxon>Glossata</taxon>
        <taxon>Ditrysia</taxon>
        <taxon>Noctuoidea</taxon>
        <taxon>Noctuidae</taxon>
        <taxon>Plusiinae</taxon>
        <taxon>Chrysodeixis</taxon>
    </lineage>
</organism>
<gene>
    <name evidence="9" type="ORF">CINC_LOCUS1404</name>
</gene>
<keyword evidence="2" id="KW-0677">Repeat</keyword>
<evidence type="ECO:0000256" key="6">
    <source>
        <dbReference type="PROSITE-ProRule" id="PRU01263"/>
    </source>
</evidence>
<dbReference type="PANTHER" id="PTHR24379">
    <property type="entry name" value="KRAB AND ZINC FINGER DOMAIN-CONTAINING"/>
    <property type="match status" value="1"/>
</dbReference>
<dbReference type="Gene3D" id="3.30.160.60">
    <property type="entry name" value="Classic Zinc Finger"/>
    <property type="match status" value="6"/>
</dbReference>
<dbReference type="PROSITE" id="PS50157">
    <property type="entry name" value="ZINC_FINGER_C2H2_2"/>
    <property type="match status" value="7"/>
</dbReference>
<dbReference type="PANTHER" id="PTHR24379:SF121">
    <property type="entry name" value="C2H2-TYPE DOMAIN-CONTAINING PROTEIN"/>
    <property type="match status" value="1"/>
</dbReference>
<sequence>MPACRICRDTAGSNMVLLEENNGFLSLFEYCFGLSVTTQDLPRHLCVECAEKVQTFSRLKEQCIKSDEFWKTQNNVQTVARYQDKMTESDIGAQKDGRNDTQDEAQDVLQDEAKDNATKDAQNGSKCSDYSTEETLEISYYCHEDPAEPVQIEIPTLTVNTSEKTVSTMTDMQTSDTRSNKKFRQFKCRKCKKKYGKQRWYQLHIETCYRKKSYMNFKQRDNLNSSKHTTQLTRKTSNVKAEMKSNQKISKGTINKIHLKRDDIYYCGLCDSTFTSDNAISEHLDNHWKRNELDCKLCEFVAVDLAALIVHRFTHYPAKLSPRYNCHMCDKSKRTSRALQFHYRSEHLKRIGGLCSLCNKEFKGLHSWKKHELRHKKTRDFICDICGRRFFYKYQIREHVMDHLDLNKYVCHECGKIFTRTKYLKIHMDGVHAKTGSVKCYHCNRIFKSSKTLRVHLSTVSRPKTIKCQYCPKEFSSACFLKSHMVMHSDARPYSCHICGVSYKAKSLLKLHIVTKHTGLRPHKCDLCSKSFGRLEQLRRHVSVHTGLRAHKCMQCDRSFHEKKLLQKHYELRHKMVDANENE</sequence>
<evidence type="ECO:0000256" key="3">
    <source>
        <dbReference type="ARBA" id="ARBA00022771"/>
    </source>
</evidence>
<keyword evidence="4 6" id="KW-0862">Zinc</keyword>
<dbReference type="SMART" id="SM00868">
    <property type="entry name" value="zf-AD"/>
    <property type="match status" value="1"/>
</dbReference>
<accession>A0A9P0BQC7</accession>
<feature type="binding site" evidence="6">
    <location>
        <position position="7"/>
    </location>
    <ligand>
        <name>Zn(2+)</name>
        <dbReference type="ChEBI" id="CHEBI:29105"/>
    </ligand>
</feature>
<evidence type="ECO:0000256" key="2">
    <source>
        <dbReference type="ARBA" id="ARBA00022737"/>
    </source>
</evidence>
<name>A0A9P0BQC7_CHRIL</name>
<evidence type="ECO:0000256" key="5">
    <source>
        <dbReference type="PROSITE-ProRule" id="PRU00042"/>
    </source>
</evidence>
<reference evidence="9" key="1">
    <citation type="submission" date="2021-12" db="EMBL/GenBank/DDBJ databases">
        <authorList>
            <person name="King R."/>
        </authorList>
    </citation>
    <scope>NUCLEOTIDE SEQUENCE</scope>
</reference>
<dbReference type="PROSITE" id="PS51915">
    <property type="entry name" value="ZAD"/>
    <property type="match status" value="1"/>
</dbReference>
<feature type="binding site" evidence="6">
    <location>
        <position position="4"/>
    </location>
    <ligand>
        <name>Zn(2+)</name>
        <dbReference type="ChEBI" id="CHEBI:29105"/>
    </ligand>
</feature>
<feature type="domain" description="C2H2-type" evidence="7">
    <location>
        <begin position="466"/>
        <end position="493"/>
    </location>
</feature>
<feature type="binding site" evidence="6">
    <location>
        <position position="46"/>
    </location>
    <ligand>
        <name>Zn(2+)</name>
        <dbReference type="ChEBI" id="CHEBI:29105"/>
    </ligand>
</feature>
<dbReference type="GO" id="GO:0005634">
    <property type="term" value="C:nucleus"/>
    <property type="evidence" value="ECO:0007669"/>
    <property type="project" value="InterPro"/>
</dbReference>
<evidence type="ECO:0000256" key="4">
    <source>
        <dbReference type="ARBA" id="ARBA00022833"/>
    </source>
</evidence>
<feature type="domain" description="C2H2-type" evidence="7">
    <location>
        <begin position="381"/>
        <end position="408"/>
    </location>
</feature>
<dbReference type="Proteomes" id="UP001154114">
    <property type="component" value="Chromosome 11"/>
</dbReference>
<feature type="domain" description="C2H2-type" evidence="7">
    <location>
        <begin position="551"/>
        <end position="574"/>
    </location>
</feature>
<dbReference type="InterPro" id="IPR036236">
    <property type="entry name" value="Znf_C2H2_sf"/>
</dbReference>
<dbReference type="Pfam" id="PF07776">
    <property type="entry name" value="zf-AD"/>
    <property type="match status" value="1"/>
</dbReference>
<dbReference type="FunFam" id="3.30.160.60:FF:000624">
    <property type="entry name" value="zinc finger protein 697"/>
    <property type="match status" value="1"/>
</dbReference>
<keyword evidence="3 5" id="KW-0863">Zinc-finger</keyword>
<dbReference type="EMBL" id="LR824014">
    <property type="protein sequence ID" value="CAH0581164.1"/>
    <property type="molecule type" value="Genomic_DNA"/>
</dbReference>
<dbReference type="InterPro" id="IPR013087">
    <property type="entry name" value="Znf_C2H2_type"/>
</dbReference>
<dbReference type="Pfam" id="PF00096">
    <property type="entry name" value="zf-C2H2"/>
    <property type="match status" value="5"/>
</dbReference>
<feature type="domain" description="C2H2-type" evidence="7">
    <location>
        <begin position="494"/>
        <end position="522"/>
    </location>
</feature>
<dbReference type="PROSITE" id="PS00028">
    <property type="entry name" value="ZINC_FINGER_C2H2_1"/>
    <property type="match status" value="6"/>
</dbReference>
<dbReference type="SMART" id="SM00355">
    <property type="entry name" value="ZnF_C2H2"/>
    <property type="match status" value="12"/>
</dbReference>
<feature type="binding site" evidence="6">
    <location>
        <position position="49"/>
    </location>
    <ligand>
        <name>Zn(2+)</name>
        <dbReference type="ChEBI" id="CHEBI:29105"/>
    </ligand>
</feature>
<evidence type="ECO:0000313" key="10">
    <source>
        <dbReference type="Proteomes" id="UP001154114"/>
    </source>
</evidence>
<evidence type="ECO:0000259" key="8">
    <source>
        <dbReference type="PROSITE" id="PS51915"/>
    </source>
</evidence>
<dbReference type="AlphaFoldDB" id="A0A9P0BQC7"/>